<evidence type="ECO:0000313" key="1">
    <source>
        <dbReference type="EMBL" id="CAC5406922.1"/>
    </source>
</evidence>
<gene>
    <name evidence="1" type="ORF">MCOR_40440</name>
</gene>
<keyword evidence="2" id="KW-1185">Reference proteome</keyword>
<accession>A0A6J8DHM4</accession>
<dbReference type="AlphaFoldDB" id="A0A6J8DHM4"/>
<dbReference type="EMBL" id="CACVKT020007264">
    <property type="protein sequence ID" value="CAC5406922.1"/>
    <property type="molecule type" value="Genomic_DNA"/>
</dbReference>
<name>A0A6J8DHM4_MYTCO</name>
<reference evidence="1 2" key="1">
    <citation type="submission" date="2020-06" db="EMBL/GenBank/DDBJ databases">
        <authorList>
            <person name="Li R."/>
            <person name="Bekaert M."/>
        </authorList>
    </citation>
    <scope>NUCLEOTIDE SEQUENCE [LARGE SCALE GENOMIC DNA]</scope>
    <source>
        <strain evidence="2">wild</strain>
    </source>
</reference>
<sequence length="150" mass="17411">MYFAWQPLQRRSKNTSILLIIPNFSLLPTRLILFDCFHEDNILDISRNSERGRNSVVCKTPTNPKDEEDIRNVTLSPYKINSSINKCLYITSENFLTKLSSETFAHEEVCTMGLERRHVKLIKINRKVAISARNAQTEANVDQESLLFHR</sequence>
<protein>
    <submittedName>
        <fullName evidence="1">Uncharacterized protein</fullName>
    </submittedName>
</protein>
<dbReference type="Proteomes" id="UP000507470">
    <property type="component" value="Unassembled WGS sequence"/>
</dbReference>
<organism evidence="1 2">
    <name type="scientific">Mytilus coruscus</name>
    <name type="common">Sea mussel</name>
    <dbReference type="NCBI Taxonomy" id="42192"/>
    <lineage>
        <taxon>Eukaryota</taxon>
        <taxon>Metazoa</taxon>
        <taxon>Spiralia</taxon>
        <taxon>Lophotrochozoa</taxon>
        <taxon>Mollusca</taxon>
        <taxon>Bivalvia</taxon>
        <taxon>Autobranchia</taxon>
        <taxon>Pteriomorphia</taxon>
        <taxon>Mytilida</taxon>
        <taxon>Mytiloidea</taxon>
        <taxon>Mytilidae</taxon>
        <taxon>Mytilinae</taxon>
        <taxon>Mytilus</taxon>
    </lineage>
</organism>
<proteinExistence type="predicted"/>
<evidence type="ECO:0000313" key="2">
    <source>
        <dbReference type="Proteomes" id="UP000507470"/>
    </source>
</evidence>